<protein>
    <submittedName>
        <fullName evidence="3">Arsenate reductase</fullName>
    </submittedName>
</protein>
<dbReference type="EMBL" id="AP021888">
    <property type="protein sequence ID" value="BBP43515.1"/>
    <property type="molecule type" value="Genomic_DNA"/>
</dbReference>
<dbReference type="InterPro" id="IPR006660">
    <property type="entry name" value="Arsenate_reductase-like"/>
</dbReference>
<organism evidence="3 4">
    <name type="scientific">Thiosulfativibrio zosterae</name>
    <dbReference type="NCBI Taxonomy" id="2675053"/>
    <lineage>
        <taxon>Bacteria</taxon>
        <taxon>Pseudomonadati</taxon>
        <taxon>Pseudomonadota</taxon>
        <taxon>Gammaproteobacteria</taxon>
        <taxon>Thiotrichales</taxon>
        <taxon>Piscirickettsiaceae</taxon>
        <taxon>Thiosulfativibrio</taxon>
    </lineage>
</organism>
<dbReference type="AlphaFoldDB" id="A0A6F8PN42"/>
<reference evidence="4" key="1">
    <citation type="submission" date="2019-11" db="EMBL/GenBank/DDBJ databases">
        <title>Isolation and characterization of two novel species in the genus Thiomicrorhabdus.</title>
        <authorList>
            <person name="Mochizuki J."/>
            <person name="Kojima H."/>
            <person name="Fukui M."/>
        </authorList>
    </citation>
    <scope>NUCLEOTIDE SEQUENCE [LARGE SCALE GENOMIC DNA]</scope>
    <source>
        <strain evidence="4">AkT22</strain>
    </source>
</reference>
<dbReference type="RefSeq" id="WP_173291306.1">
    <property type="nucleotide sequence ID" value="NZ_AP021888.1"/>
</dbReference>
<dbReference type="NCBIfam" id="TIGR01617">
    <property type="entry name" value="arsC_related"/>
    <property type="match status" value="1"/>
</dbReference>
<evidence type="ECO:0000313" key="3">
    <source>
        <dbReference type="EMBL" id="BBP43515.1"/>
    </source>
</evidence>
<accession>A0A6F8PN42</accession>
<gene>
    <name evidence="3" type="ORF">THMIRHAT_12610</name>
</gene>
<dbReference type="InterPro" id="IPR036249">
    <property type="entry name" value="Thioredoxin-like_sf"/>
</dbReference>
<evidence type="ECO:0000256" key="1">
    <source>
        <dbReference type="ARBA" id="ARBA00007198"/>
    </source>
</evidence>
<dbReference type="Gene3D" id="3.40.30.10">
    <property type="entry name" value="Glutaredoxin"/>
    <property type="match status" value="1"/>
</dbReference>
<evidence type="ECO:0000313" key="4">
    <source>
        <dbReference type="Proteomes" id="UP000501466"/>
    </source>
</evidence>
<dbReference type="Proteomes" id="UP000501466">
    <property type="component" value="Chromosome"/>
</dbReference>
<comment type="similarity">
    <text evidence="1 2">Belongs to the ArsC family.</text>
</comment>
<dbReference type="InterPro" id="IPR006504">
    <property type="entry name" value="Tscrpt_reg_Spx/MgsR"/>
</dbReference>
<name>A0A6F8PN42_9GAMM</name>
<dbReference type="PROSITE" id="PS51353">
    <property type="entry name" value="ARSC"/>
    <property type="match status" value="1"/>
</dbReference>
<dbReference type="SUPFAM" id="SSF52833">
    <property type="entry name" value="Thioredoxin-like"/>
    <property type="match status" value="1"/>
</dbReference>
<dbReference type="Pfam" id="PF03960">
    <property type="entry name" value="ArsC"/>
    <property type="match status" value="1"/>
</dbReference>
<proteinExistence type="inferred from homology"/>
<dbReference type="PANTHER" id="PTHR30041:SF8">
    <property type="entry name" value="PROTEIN YFFB"/>
    <property type="match status" value="1"/>
</dbReference>
<evidence type="ECO:0000256" key="2">
    <source>
        <dbReference type="PROSITE-ProRule" id="PRU01282"/>
    </source>
</evidence>
<keyword evidence="4" id="KW-1185">Reference proteome</keyword>
<dbReference type="PANTHER" id="PTHR30041">
    <property type="entry name" value="ARSENATE REDUCTASE"/>
    <property type="match status" value="1"/>
</dbReference>
<dbReference type="KEGG" id="tzo:THMIRHAT_12610"/>
<sequence length="113" mass="13083">MILYGIPNCDTVRKARKWLETHQIAHEFIDFRKGDFTQKDIQAWLKLVPFETVLNPKSTAWKTLTAEQTQAVKSQQDLGLLVEYPTLIKRPVLFSDNLVIFGFNEAQYQTLLA</sequence>